<name>A0ABT1JEN1_ACTCY</name>
<accession>A0ABT1JEN1</accession>
<organism evidence="2 3">
    <name type="scientific">Actinoalloteichus caeruleus DSM 43889</name>
    <dbReference type="NCBI Taxonomy" id="1120930"/>
    <lineage>
        <taxon>Bacteria</taxon>
        <taxon>Bacillati</taxon>
        <taxon>Actinomycetota</taxon>
        <taxon>Actinomycetes</taxon>
        <taxon>Pseudonocardiales</taxon>
        <taxon>Pseudonocardiaceae</taxon>
        <taxon>Actinoalloteichus</taxon>
        <taxon>Actinoalloteichus cyanogriseus</taxon>
    </lineage>
</organism>
<evidence type="ECO:0000313" key="3">
    <source>
        <dbReference type="Proteomes" id="UP000791080"/>
    </source>
</evidence>
<reference evidence="2 3" key="1">
    <citation type="submission" date="2022-06" db="EMBL/GenBank/DDBJ databases">
        <title>Genomic Encyclopedia of Type Strains, Phase I: the one thousand microbial genomes (KMG-I) project.</title>
        <authorList>
            <person name="Kyrpides N."/>
        </authorList>
    </citation>
    <scope>NUCLEOTIDE SEQUENCE [LARGE SCALE GENOMIC DNA]</scope>
    <source>
        <strain evidence="2 3">DSM 43889</strain>
    </source>
</reference>
<evidence type="ECO:0000313" key="2">
    <source>
        <dbReference type="EMBL" id="MCP2330674.1"/>
    </source>
</evidence>
<proteinExistence type="predicted"/>
<feature type="region of interest" description="Disordered" evidence="1">
    <location>
        <begin position="94"/>
        <end position="244"/>
    </location>
</feature>
<feature type="region of interest" description="Disordered" evidence="1">
    <location>
        <begin position="1"/>
        <end position="37"/>
    </location>
</feature>
<keyword evidence="3" id="KW-1185">Reference proteome</keyword>
<sequence length="244" mass="27298">MLASPRFQPRSRSPRVRCVGGPRPGSHTPRRKRCWPMRRPFDNDDTFALSPVDDRDRHRPWARLGGVRVRRRWYRTEGSRLVVTEWSRTRTAGGLVPLGEGARRDVGQGGGGRGRARHHHGWVEGAPPTVRRSSAPPPRSSRRRRERGTPWWEHTASDGVGPVLPLSEEDVRSSRPALSVAPLRCPRRMGRPGGSPPSPASRASRTDRGTTGSTAHSVLARPPRARIRDAPHPRERTRRSLTNA</sequence>
<dbReference type="Proteomes" id="UP000791080">
    <property type="component" value="Unassembled WGS sequence"/>
</dbReference>
<evidence type="ECO:0000256" key="1">
    <source>
        <dbReference type="SAM" id="MobiDB-lite"/>
    </source>
</evidence>
<protein>
    <submittedName>
        <fullName evidence="2">Uncharacterized protein</fullName>
    </submittedName>
</protein>
<feature type="compositionally biased region" description="Low complexity" evidence="1">
    <location>
        <begin position="1"/>
        <end position="11"/>
    </location>
</feature>
<feature type="compositionally biased region" description="Basic residues" evidence="1">
    <location>
        <begin position="235"/>
        <end position="244"/>
    </location>
</feature>
<gene>
    <name evidence="2" type="ORF">G443_000944</name>
</gene>
<comment type="caution">
    <text evidence="2">The sequence shown here is derived from an EMBL/GenBank/DDBJ whole genome shotgun (WGS) entry which is preliminary data.</text>
</comment>
<dbReference type="EMBL" id="AUBJ02000001">
    <property type="protein sequence ID" value="MCP2330674.1"/>
    <property type="molecule type" value="Genomic_DNA"/>
</dbReference>